<sequence>MADDLYAALERVAERFDFGEYEAQAYLSILEHGQLTASEIADHTDIPQPRVYDTVRGLADAGLVELQETRPMRVLAIDPEEAFDDIQSSLDDLVDGLEQRYTAPARDTEAVSLIKSRSTILRYLEEVITGAEYELIPSLSPELLERFEDELIAQHEDGVAIELLLSPAAEVPDPESFDYLEVATTVRARRGITTPIVAVADGDYSVYATQEALRGDRDRYGVIFNRSELGFLVSGFLNTVLWTTAETIAEGPDDRPFPRRYATIRRCISDLRHAEGDFYASIEGRDVRSGDREVVEGPIDDATFGAGRETATLIVETDDGPVEVGGQVAALEDIEAHEIRVGKDQPPGV</sequence>
<dbReference type="InterPro" id="IPR036388">
    <property type="entry name" value="WH-like_DNA-bd_sf"/>
</dbReference>
<dbReference type="SUPFAM" id="SSF46785">
    <property type="entry name" value="Winged helix' DNA-binding domain"/>
    <property type="match status" value="1"/>
</dbReference>
<name>A0ABD6C647_9EURY</name>
<comment type="caution">
    <text evidence="4">The sequence shown here is derived from an EMBL/GenBank/DDBJ whole genome shotgun (WGS) entry which is preliminary data.</text>
</comment>
<gene>
    <name evidence="4" type="primary">trmB</name>
    <name evidence="4" type="ORF">ACFR9U_02175</name>
</gene>
<evidence type="ECO:0000313" key="5">
    <source>
        <dbReference type="Proteomes" id="UP001597119"/>
    </source>
</evidence>
<protein>
    <submittedName>
        <fullName evidence="4">HTH-type sugar sensing transcriptional regulator TrmB</fullName>
    </submittedName>
</protein>
<dbReference type="Proteomes" id="UP001597119">
    <property type="component" value="Unassembled WGS sequence"/>
</dbReference>
<keyword evidence="5" id="KW-1185">Reference proteome</keyword>
<dbReference type="RefSeq" id="WP_379813676.1">
    <property type="nucleotide sequence ID" value="NZ_JBHUDJ010000001.1"/>
</dbReference>
<evidence type="ECO:0000256" key="1">
    <source>
        <dbReference type="ARBA" id="ARBA00007287"/>
    </source>
</evidence>
<dbReference type="Pfam" id="PF01978">
    <property type="entry name" value="TrmB"/>
    <property type="match status" value="1"/>
</dbReference>
<dbReference type="SUPFAM" id="SSF159071">
    <property type="entry name" value="TrmB C-terminal domain-like"/>
    <property type="match status" value="1"/>
</dbReference>
<dbReference type="CDD" id="cd00090">
    <property type="entry name" value="HTH_ARSR"/>
    <property type="match status" value="1"/>
</dbReference>
<reference evidence="4 5" key="1">
    <citation type="journal article" date="2019" name="Int. J. Syst. Evol. Microbiol.">
        <title>The Global Catalogue of Microorganisms (GCM) 10K type strain sequencing project: providing services to taxonomists for standard genome sequencing and annotation.</title>
        <authorList>
            <consortium name="The Broad Institute Genomics Platform"/>
            <consortium name="The Broad Institute Genome Sequencing Center for Infectious Disease"/>
            <person name="Wu L."/>
            <person name="Ma J."/>
        </authorList>
    </citation>
    <scope>NUCLEOTIDE SEQUENCE [LARGE SCALE GENOMIC DNA]</scope>
    <source>
        <strain evidence="4 5">CGMCC 1.12125</strain>
    </source>
</reference>
<dbReference type="InterPro" id="IPR011991">
    <property type="entry name" value="ArsR-like_HTH"/>
</dbReference>
<dbReference type="PANTHER" id="PTHR34293:SF1">
    <property type="entry name" value="HTH-TYPE TRANSCRIPTIONAL REGULATOR TRMBL2"/>
    <property type="match status" value="1"/>
</dbReference>
<dbReference type="InterPro" id="IPR002831">
    <property type="entry name" value="Tscrpt_reg_TrmB_N"/>
</dbReference>
<dbReference type="EMBL" id="JBHUDJ010000001">
    <property type="protein sequence ID" value="MFD1585776.1"/>
    <property type="molecule type" value="Genomic_DNA"/>
</dbReference>
<dbReference type="InterPro" id="IPR051797">
    <property type="entry name" value="TrmB-like"/>
</dbReference>
<dbReference type="PANTHER" id="PTHR34293">
    <property type="entry name" value="HTH-TYPE TRANSCRIPTIONAL REGULATOR TRMBL2"/>
    <property type="match status" value="1"/>
</dbReference>
<dbReference type="Pfam" id="PF11495">
    <property type="entry name" value="Regulator_TrmB"/>
    <property type="match status" value="1"/>
</dbReference>
<dbReference type="CDD" id="cd09124">
    <property type="entry name" value="PLDc_like_TrmB_middle"/>
    <property type="match status" value="1"/>
</dbReference>
<dbReference type="InterPro" id="IPR036390">
    <property type="entry name" value="WH_DNA-bd_sf"/>
</dbReference>
<evidence type="ECO:0000313" key="4">
    <source>
        <dbReference type="EMBL" id="MFD1585776.1"/>
    </source>
</evidence>
<organism evidence="4 5">
    <name type="scientific">Halorientalis brevis</name>
    <dbReference type="NCBI Taxonomy" id="1126241"/>
    <lineage>
        <taxon>Archaea</taxon>
        <taxon>Methanobacteriati</taxon>
        <taxon>Methanobacteriota</taxon>
        <taxon>Stenosarchaea group</taxon>
        <taxon>Halobacteria</taxon>
        <taxon>Halobacteriales</taxon>
        <taxon>Haloarculaceae</taxon>
        <taxon>Halorientalis</taxon>
    </lineage>
</organism>
<comment type="similarity">
    <text evidence="1">Belongs to the transcriptional regulator TrmB family.</text>
</comment>
<accession>A0ABD6C647</accession>
<feature type="domain" description="Transcription regulator TrmB C-terminal" evidence="3">
    <location>
        <begin position="110"/>
        <end position="341"/>
    </location>
</feature>
<dbReference type="AlphaFoldDB" id="A0ABD6C647"/>
<feature type="domain" description="Transcription regulator TrmB N-terminal" evidence="2">
    <location>
        <begin position="15"/>
        <end position="80"/>
    </location>
</feature>
<dbReference type="NCBIfam" id="NF047392">
    <property type="entry name" value="TransRegTrmBHalo"/>
    <property type="match status" value="1"/>
</dbReference>
<dbReference type="Gene3D" id="1.10.10.10">
    <property type="entry name" value="Winged helix-like DNA-binding domain superfamily/Winged helix DNA-binding domain"/>
    <property type="match status" value="1"/>
</dbReference>
<proteinExistence type="inferred from homology"/>
<dbReference type="InterPro" id="IPR021586">
    <property type="entry name" value="Tscrpt_reg_TrmB_C"/>
</dbReference>
<dbReference type="Gene3D" id="2.30.30.690">
    <property type="match status" value="1"/>
</dbReference>
<evidence type="ECO:0000259" key="3">
    <source>
        <dbReference type="Pfam" id="PF11495"/>
    </source>
</evidence>
<evidence type="ECO:0000259" key="2">
    <source>
        <dbReference type="Pfam" id="PF01978"/>
    </source>
</evidence>